<dbReference type="OrthoDB" id="16824at2759"/>
<sequence length="77" mass="8251">MGLGRLAHYAVDAVLLSAVLAGVKKSSGFAFDTSNIHDPNIRLITEKYLRIGESAFDVVQATAMKSPYCKDSGKSSM</sequence>
<evidence type="ECO:0008006" key="4">
    <source>
        <dbReference type="Google" id="ProtNLM"/>
    </source>
</evidence>
<dbReference type="Pfam" id="PF08520">
    <property type="entry name" value="Mitofissin"/>
    <property type="match status" value="1"/>
</dbReference>
<evidence type="ECO:0000313" key="3">
    <source>
        <dbReference type="Proteomes" id="UP000054549"/>
    </source>
</evidence>
<dbReference type="PANTHER" id="PTHR28075:SF3">
    <property type="entry name" value="DUF1748-DOMAIN-CONTAINING PROTEIN"/>
    <property type="match status" value="1"/>
</dbReference>
<accession>A0A0C2X013</accession>
<organism evidence="2 3">
    <name type="scientific">Amanita muscaria (strain Koide BX008)</name>
    <dbReference type="NCBI Taxonomy" id="946122"/>
    <lineage>
        <taxon>Eukaryota</taxon>
        <taxon>Fungi</taxon>
        <taxon>Dikarya</taxon>
        <taxon>Basidiomycota</taxon>
        <taxon>Agaricomycotina</taxon>
        <taxon>Agaricomycetes</taxon>
        <taxon>Agaricomycetidae</taxon>
        <taxon>Agaricales</taxon>
        <taxon>Pluteineae</taxon>
        <taxon>Amanitaceae</taxon>
        <taxon>Amanita</taxon>
    </lineage>
</organism>
<evidence type="ECO:0000313" key="2">
    <source>
        <dbReference type="EMBL" id="KIL67442.1"/>
    </source>
</evidence>
<dbReference type="InterPro" id="IPR013726">
    <property type="entry name" value="Mitofissin"/>
</dbReference>
<feature type="signal peptide" evidence="1">
    <location>
        <begin position="1"/>
        <end position="21"/>
    </location>
</feature>
<dbReference type="Proteomes" id="UP000054549">
    <property type="component" value="Unassembled WGS sequence"/>
</dbReference>
<dbReference type="PANTHER" id="PTHR28075">
    <property type="entry name" value="CHROMOSOME 16, WHOLE GENOME SHOTGUN SEQUENCE"/>
    <property type="match status" value="1"/>
</dbReference>
<feature type="chain" id="PRO_5002173915" description="DUF1748-domain-containing protein" evidence="1">
    <location>
        <begin position="22"/>
        <end position="77"/>
    </location>
</feature>
<dbReference type="GO" id="GO:0005737">
    <property type="term" value="C:cytoplasm"/>
    <property type="evidence" value="ECO:0007669"/>
    <property type="project" value="TreeGrafter"/>
</dbReference>
<dbReference type="InParanoid" id="A0A0C2X013"/>
<keyword evidence="1" id="KW-0732">Signal</keyword>
<protein>
    <recommendedName>
        <fullName evidence="4">DUF1748-domain-containing protein</fullName>
    </recommendedName>
</protein>
<dbReference type="EMBL" id="KN818231">
    <property type="protein sequence ID" value="KIL67442.1"/>
    <property type="molecule type" value="Genomic_DNA"/>
</dbReference>
<reference evidence="2 3" key="1">
    <citation type="submission" date="2014-04" db="EMBL/GenBank/DDBJ databases">
        <title>Evolutionary Origins and Diversification of the Mycorrhizal Mutualists.</title>
        <authorList>
            <consortium name="DOE Joint Genome Institute"/>
            <consortium name="Mycorrhizal Genomics Consortium"/>
            <person name="Kohler A."/>
            <person name="Kuo A."/>
            <person name="Nagy L.G."/>
            <person name="Floudas D."/>
            <person name="Copeland A."/>
            <person name="Barry K.W."/>
            <person name="Cichocki N."/>
            <person name="Veneault-Fourrey C."/>
            <person name="LaButti K."/>
            <person name="Lindquist E.A."/>
            <person name="Lipzen A."/>
            <person name="Lundell T."/>
            <person name="Morin E."/>
            <person name="Murat C."/>
            <person name="Riley R."/>
            <person name="Ohm R."/>
            <person name="Sun H."/>
            <person name="Tunlid A."/>
            <person name="Henrissat B."/>
            <person name="Grigoriev I.V."/>
            <person name="Hibbett D.S."/>
            <person name="Martin F."/>
        </authorList>
    </citation>
    <scope>NUCLEOTIDE SEQUENCE [LARGE SCALE GENOMIC DNA]</scope>
    <source>
        <strain evidence="2 3">Koide BX008</strain>
    </source>
</reference>
<name>A0A0C2X013_AMAMK</name>
<gene>
    <name evidence="2" type="ORF">M378DRAFT_73768</name>
</gene>
<dbReference type="HOGENOM" id="CLU_151392_1_1_1"/>
<dbReference type="STRING" id="946122.A0A0C2X013"/>
<keyword evidence="3" id="KW-1185">Reference proteome</keyword>
<evidence type="ECO:0000256" key="1">
    <source>
        <dbReference type="SAM" id="SignalP"/>
    </source>
</evidence>
<dbReference type="FunCoup" id="A0A0C2X013">
    <property type="interactions" value="1"/>
</dbReference>
<dbReference type="AlphaFoldDB" id="A0A0C2X013"/>
<proteinExistence type="predicted"/>